<keyword evidence="2" id="KW-0963">Cytoplasm</keyword>
<dbReference type="VEuPathDB" id="FungiDB:ASPZODRAFT_1923408"/>
<dbReference type="Pfam" id="PF01302">
    <property type="entry name" value="CAP_GLY"/>
    <property type="match status" value="1"/>
</dbReference>
<dbReference type="GO" id="GO:0005819">
    <property type="term" value="C:spindle"/>
    <property type="evidence" value="ECO:0007669"/>
    <property type="project" value="UniProtKB-SubCell"/>
</dbReference>
<dbReference type="InterPro" id="IPR036859">
    <property type="entry name" value="CAP-Gly_dom_sf"/>
</dbReference>
<dbReference type="GO" id="GO:0005874">
    <property type="term" value="C:microtubule"/>
    <property type="evidence" value="ECO:0007669"/>
    <property type="project" value="UniProtKB-KW"/>
</dbReference>
<dbReference type="AlphaFoldDB" id="A0A1L9SJ84"/>
<dbReference type="OrthoDB" id="2130750at2759"/>
<keyword evidence="4" id="KW-0243">Dynein</keyword>
<dbReference type="PANTHER" id="PTHR18916:SF6">
    <property type="entry name" value="DYNACTIN SUBUNIT 1"/>
    <property type="match status" value="1"/>
</dbReference>
<feature type="compositionally biased region" description="Polar residues" evidence="7">
    <location>
        <begin position="117"/>
        <end position="131"/>
    </location>
</feature>
<comment type="subcellular location">
    <subcellularLocation>
        <location evidence="1">Cytoplasm</location>
        <location evidence="1">Cytoskeleton</location>
        <location evidence="1">Spindle</location>
    </subcellularLocation>
</comment>
<feature type="domain" description="CAP-Gly" evidence="8">
    <location>
        <begin position="24"/>
        <end position="66"/>
    </location>
</feature>
<evidence type="ECO:0000256" key="5">
    <source>
        <dbReference type="ARBA" id="ARBA00023054"/>
    </source>
</evidence>
<keyword evidence="3" id="KW-0493">Microtubule</keyword>
<dbReference type="GO" id="GO:0030286">
    <property type="term" value="C:dynein complex"/>
    <property type="evidence" value="ECO:0007669"/>
    <property type="project" value="UniProtKB-KW"/>
</dbReference>
<dbReference type="Gene3D" id="2.30.30.190">
    <property type="entry name" value="CAP Gly-rich-like domain"/>
    <property type="match status" value="1"/>
</dbReference>
<dbReference type="STRING" id="1073090.A0A1L9SJ84"/>
<reference evidence="10" key="1">
    <citation type="journal article" date="2017" name="Genome Biol.">
        <title>Comparative genomics reveals high biological diversity and specific adaptations in the industrially and medically important fungal genus Aspergillus.</title>
        <authorList>
            <person name="de Vries R.P."/>
            <person name="Riley R."/>
            <person name="Wiebenga A."/>
            <person name="Aguilar-Osorio G."/>
            <person name="Amillis S."/>
            <person name="Uchima C.A."/>
            <person name="Anderluh G."/>
            <person name="Asadollahi M."/>
            <person name="Askin M."/>
            <person name="Barry K."/>
            <person name="Battaglia E."/>
            <person name="Bayram O."/>
            <person name="Benocci T."/>
            <person name="Braus-Stromeyer S.A."/>
            <person name="Caldana C."/>
            <person name="Canovas D."/>
            <person name="Cerqueira G.C."/>
            <person name="Chen F."/>
            <person name="Chen W."/>
            <person name="Choi C."/>
            <person name="Clum A."/>
            <person name="Dos Santos R.A."/>
            <person name="Damasio A.R."/>
            <person name="Diallinas G."/>
            <person name="Emri T."/>
            <person name="Fekete E."/>
            <person name="Flipphi M."/>
            <person name="Freyberg S."/>
            <person name="Gallo A."/>
            <person name="Gournas C."/>
            <person name="Habgood R."/>
            <person name="Hainaut M."/>
            <person name="Harispe M.L."/>
            <person name="Henrissat B."/>
            <person name="Hilden K.S."/>
            <person name="Hope R."/>
            <person name="Hossain A."/>
            <person name="Karabika E."/>
            <person name="Karaffa L."/>
            <person name="Karanyi Z."/>
            <person name="Krasevec N."/>
            <person name="Kuo A."/>
            <person name="Kusch H."/>
            <person name="LaButti K."/>
            <person name="Lagendijk E.L."/>
            <person name="Lapidus A."/>
            <person name="Levasseur A."/>
            <person name="Lindquist E."/>
            <person name="Lipzen A."/>
            <person name="Logrieco A.F."/>
            <person name="MacCabe A."/>
            <person name="Maekelae M.R."/>
            <person name="Malavazi I."/>
            <person name="Melin P."/>
            <person name="Meyer V."/>
            <person name="Mielnichuk N."/>
            <person name="Miskei M."/>
            <person name="Molnar A.P."/>
            <person name="Mule G."/>
            <person name="Ngan C.Y."/>
            <person name="Orejas M."/>
            <person name="Orosz E."/>
            <person name="Ouedraogo J.P."/>
            <person name="Overkamp K.M."/>
            <person name="Park H.-S."/>
            <person name="Perrone G."/>
            <person name="Piumi F."/>
            <person name="Punt P.J."/>
            <person name="Ram A.F."/>
            <person name="Ramon A."/>
            <person name="Rauscher S."/>
            <person name="Record E."/>
            <person name="Riano-Pachon D.M."/>
            <person name="Robert V."/>
            <person name="Roehrig J."/>
            <person name="Ruller R."/>
            <person name="Salamov A."/>
            <person name="Salih N.S."/>
            <person name="Samson R.A."/>
            <person name="Sandor E."/>
            <person name="Sanguinetti M."/>
            <person name="Schuetze T."/>
            <person name="Sepcic K."/>
            <person name="Shelest E."/>
            <person name="Sherlock G."/>
            <person name="Sophianopoulou V."/>
            <person name="Squina F.M."/>
            <person name="Sun H."/>
            <person name="Susca A."/>
            <person name="Todd R.B."/>
            <person name="Tsang A."/>
            <person name="Unkles S.E."/>
            <person name="van de Wiele N."/>
            <person name="van Rossen-Uffink D."/>
            <person name="Oliveira J.V."/>
            <person name="Vesth T.C."/>
            <person name="Visser J."/>
            <person name="Yu J.-H."/>
            <person name="Zhou M."/>
            <person name="Andersen M.R."/>
            <person name="Archer D.B."/>
            <person name="Baker S.E."/>
            <person name="Benoit I."/>
            <person name="Brakhage A.A."/>
            <person name="Braus G.H."/>
            <person name="Fischer R."/>
            <person name="Frisvad J.C."/>
            <person name="Goldman G.H."/>
            <person name="Houbraken J."/>
            <person name="Oakley B."/>
            <person name="Pocsi I."/>
            <person name="Scazzocchio C."/>
            <person name="Seiboth B."/>
            <person name="vanKuyk P.A."/>
            <person name="Wortman J."/>
            <person name="Dyer P.S."/>
            <person name="Grigoriev I.V."/>
        </authorList>
    </citation>
    <scope>NUCLEOTIDE SEQUENCE [LARGE SCALE GENOMIC DNA]</scope>
    <source>
        <strain evidence="10">CBS 506.65</strain>
    </source>
</reference>
<accession>A0A1L9SJ84</accession>
<evidence type="ECO:0000256" key="3">
    <source>
        <dbReference type="ARBA" id="ARBA00022701"/>
    </source>
</evidence>
<protein>
    <recommendedName>
        <fullName evidence="8">CAP-Gly domain-containing protein</fullName>
    </recommendedName>
</protein>
<dbReference type="PROSITE" id="PS00845">
    <property type="entry name" value="CAP_GLY_1"/>
    <property type="match status" value="1"/>
</dbReference>
<evidence type="ECO:0000256" key="4">
    <source>
        <dbReference type="ARBA" id="ARBA00023017"/>
    </source>
</evidence>
<keyword evidence="10" id="KW-1185">Reference proteome</keyword>
<evidence type="ECO:0000256" key="6">
    <source>
        <dbReference type="ARBA" id="ARBA00023212"/>
    </source>
</evidence>
<feature type="region of interest" description="Disordered" evidence="7">
    <location>
        <begin position="74"/>
        <end position="311"/>
    </location>
</feature>
<dbReference type="SUPFAM" id="SSF74924">
    <property type="entry name" value="Cap-Gly domain"/>
    <property type="match status" value="1"/>
</dbReference>
<dbReference type="GeneID" id="34613824"/>
<dbReference type="RefSeq" id="XP_022581735.1">
    <property type="nucleotide sequence ID" value="XM_022727360.1"/>
</dbReference>
<feature type="compositionally biased region" description="Basic and acidic residues" evidence="7">
    <location>
        <begin position="243"/>
        <end position="267"/>
    </location>
</feature>
<proteinExistence type="predicted"/>
<feature type="compositionally biased region" description="Polar residues" evidence="7">
    <location>
        <begin position="140"/>
        <end position="155"/>
    </location>
</feature>
<feature type="compositionally biased region" description="Polar residues" evidence="7">
    <location>
        <begin position="217"/>
        <end position="228"/>
    </location>
</feature>
<dbReference type="InterPro" id="IPR000938">
    <property type="entry name" value="CAP-Gly_domain"/>
</dbReference>
<gene>
    <name evidence="9" type="ORF">ASPZODRAFT_1923408</name>
</gene>
<name>A0A1L9SJ84_9EURO</name>
<feature type="compositionally biased region" description="Polar residues" evidence="7">
    <location>
        <begin position="274"/>
        <end position="308"/>
    </location>
</feature>
<dbReference type="PROSITE" id="PS50245">
    <property type="entry name" value="CAP_GLY_2"/>
    <property type="match status" value="1"/>
</dbReference>
<dbReference type="PANTHER" id="PTHR18916">
    <property type="entry name" value="DYNACTIN 1-RELATED MICROTUBULE-BINDING"/>
    <property type="match status" value="1"/>
</dbReference>
<evidence type="ECO:0000256" key="1">
    <source>
        <dbReference type="ARBA" id="ARBA00004186"/>
    </source>
</evidence>
<evidence type="ECO:0000256" key="2">
    <source>
        <dbReference type="ARBA" id="ARBA00022490"/>
    </source>
</evidence>
<evidence type="ECO:0000259" key="8">
    <source>
        <dbReference type="PROSITE" id="PS50245"/>
    </source>
</evidence>
<sequence length="545" mass="59844">MGDVSPGQVVTLTDGRQATVRFVGPTHFAAGDWIGIELDEGTGKNDGAVQGERYFDCEPGFGMFIRPTAVVSVAEPPPARDGKQPLKNNGNPTAAPRGRPQSSMVPGGLGIKKPSGLSATNVKRHSATASPSPAPKVATTPRTLRSPTKSPTKQLSSTSGPPSSRMSMGGAPRPSPAITPKARPTPSTRTSMGPPPPLPTTSSKRPSLSGPAGRTTRPPSQTMSSGPSGLSKRPAIQPNLTKRPSETADGGRDGQADDPESPGRDGESGLAEGITSQVTRRTSGTARPNASRPSLSPLAQRQAQSNALTRELDELKTKLKVMEKKRAEDREKLKNLEKLQTERDKFESIIQKLQAKYQPQQLEIGDLRKKLKDAETRLEEVERLQAEHESLMEMASLDREMAEETADAFKHECETLRLKVEELQLEVEVLREENEELGQVMSPEEKSTQGWLQMEKSNERLREALIRLRDMTQQQESELRDQIKELEEDLEDYRAVKAQYETTKEKLLVSETNVEDLKQQLETALGAEEMIEELADKNMLLERNQ</sequence>
<keyword evidence="6" id="KW-0206">Cytoskeleton</keyword>
<evidence type="ECO:0000313" key="10">
    <source>
        <dbReference type="Proteomes" id="UP000184188"/>
    </source>
</evidence>
<dbReference type="Proteomes" id="UP000184188">
    <property type="component" value="Unassembled WGS sequence"/>
</dbReference>
<dbReference type="EMBL" id="KV878341">
    <property type="protein sequence ID" value="OJJ47225.1"/>
    <property type="molecule type" value="Genomic_DNA"/>
</dbReference>
<evidence type="ECO:0000313" key="9">
    <source>
        <dbReference type="EMBL" id="OJJ47225.1"/>
    </source>
</evidence>
<evidence type="ECO:0000256" key="7">
    <source>
        <dbReference type="SAM" id="MobiDB-lite"/>
    </source>
</evidence>
<organism evidence="9 10">
    <name type="scientific">Penicilliopsis zonata CBS 506.65</name>
    <dbReference type="NCBI Taxonomy" id="1073090"/>
    <lineage>
        <taxon>Eukaryota</taxon>
        <taxon>Fungi</taxon>
        <taxon>Dikarya</taxon>
        <taxon>Ascomycota</taxon>
        <taxon>Pezizomycotina</taxon>
        <taxon>Eurotiomycetes</taxon>
        <taxon>Eurotiomycetidae</taxon>
        <taxon>Eurotiales</taxon>
        <taxon>Aspergillaceae</taxon>
        <taxon>Penicilliopsis</taxon>
    </lineage>
</organism>
<keyword evidence="5" id="KW-0175">Coiled coil</keyword>
<dbReference type="SMART" id="SM01052">
    <property type="entry name" value="CAP_GLY"/>
    <property type="match status" value="1"/>
</dbReference>
<feature type="compositionally biased region" description="Low complexity" evidence="7">
    <location>
        <begin position="156"/>
        <end position="170"/>
    </location>
</feature>